<keyword evidence="2" id="KW-1185">Reference proteome</keyword>
<dbReference type="Proteomes" id="UP000541810">
    <property type="component" value="Unassembled WGS sequence"/>
</dbReference>
<gene>
    <name evidence="1" type="ORF">HNQ40_001274</name>
</gene>
<reference evidence="1 2" key="1">
    <citation type="submission" date="2020-08" db="EMBL/GenBank/DDBJ databases">
        <title>Genomic Encyclopedia of Type Strains, Phase IV (KMG-IV): sequencing the most valuable type-strain genomes for metagenomic binning, comparative biology and taxonomic classification.</title>
        <authorList>
            <person name="Goeker M."/>
        </authorList>
    </citation>
    <scope>NUCLEOTIDE SEQUENCE [LARGE SCALE GENOMIC DNA]</scope>
    <source>
        <strain evidence="1 2">DSM 103725</strain>
    </source>
</reference>
<protein>
    <recommendedName>
        <fullName evidence="3">3-keto-disaccharide hydrolase domain-containing protein</fullName>
    </recommendedName>
</protein>
<evidence type="ECO:0000313" key="1">
    <source>
        <dbReference type="EMBL" id="MBB6429468.1"/>
    </source>
</evidence>
<dbReference type="EMBL" id="JACHGY010000001">
    <property type="protein sequence ID" value="MBB6429468.1"/>
    <property type="molecule type" value="Genomic_DNA"/>
</dbReference>
<proteinExistence type="predicted"/>
<organism evidence="1 2">
    <name type="scientific">Algisphaera agarilytica</name>
    <dbReference type="NCBI Taxonomy" id="1385975"/>
    <lineage>
        <taxon>Bacteria</taxon>
        <taxon>Pseudomonadati</taxon>
        <taxon>Planctomycetota</taxon>
        <taxon>Phycisphaerae</taxon>
        <taxon>Phycisphaerales</taxon>
        <taxon>Phycisphaeraceae</taxon>
        <taxon>Algisphaera</taxon>
    </lineage>
</organism>
<accession>A0A7X0LKZ7</accession>
<dbReference type="Gene3D" id="2.60.120.560">
    <property type="entry name" value="Exo-inulinase, domain 1"/>
    <property type="match status" value="1"/>
</dbReference>
<dbReference type="PROSITE" id="PS51257">
    <property type="entry name" value="PROKAR_LIPOPROTEIN"/>
    <property type="match status" value="1"/>
</dbReference>
<evidence type="ECO:0000313" key="2">
    <source>
        <dbReference type="Proteomes" id="UP000541810"/>
    </source>
</evidence>
<sequence length="226" mass="23596">MGGFAKIGIGGLLVAGCCLALGLMGPALVTAQPAGEEEAPQEAASMGVLAPFLLYGEEPDGPWIGQTDGNGYRLINPDDPDAITYFFVGTKPEADGKRTFSAKVAVLQGDGKIGLFYGYQENPKEYYLLVLDSSGLLQMYHRLPEGGIVEAFNVTLEGNTDENGNPAGLMVVTLKIVEDGNSAKAYVDDVEVGTLQGPAIGTGGIGIAGFGRVDGLFLDFDLKIAD</sequence>
<name>A0A7X0LKZ7_9BACT</name>
<dbReference type="RefSeq" id="WP_184677044.1">
    <property type="nucleotide sequence ID" value="NZ_JACHGY010000001.1"/>
</dbReference>
<dbReference type="AlphaFoldDB" id="A0A7X0LKZ7"/>
<comment type="caution">
    <text evidence="1">The sequence shown here is derived from an EMBL/GenBank/DDBJ whole genome shotgun (WGS) entry which is preliminary data.</text>
</comment>
<evidence type="ECO:0008006" key="3">
    <source>
        <dbReference type="Google" id="ProtNLM"/>
    </source>
</evidence>